<evidence type="ECO:0000256" key="1">
    <source>
        <dbReference type="ARBA" id="ARBA00006479"/>
    </source>
</evidence>
<name>D1W5K5_9BACT</name>
<reference evidence="2 3" key="1">
    <citation type="submission" date="2009-12" db="EMBL/GenBank/DDBJ databases">
        <title>Genome Sequence of Prevotella buccalis ATCC 35310.</title>
        <authorList>
            <person name="Durkin A.S."/>
            <person name="Madupu R."/>
            <person name="Torralba M."/>
            <person name="Methe B."/>
            <person name="Sutton G."/>
            <person name="Strausberg R.L."/>
            <person name="Nelson K.E."/>
        </authorList>
    </citation>
    <scope>NUCLEOTIDE SEQUENCE [LARGE SCALE GENOMIC DNA]</scope>
    <source>
        <strain evidence="2 3">ATCC 35310</strain>
    </source>
</reference>
<keyword evidence="3" id="KW-1185">Reference proteome</keyword>
<dbReference type="SUPFAM" id="SSF53067">
    <property type="entry name" value="Actin-like ATPase domain"/>
    <property type="match status" value="1"/>
</dbReference>
<sequence length="274" mass="29846">MKIGLDVGGTNLRAALINKHGILKKEQEQCPADGSLQDVVDALCGIIDKLFDENIESIGVGIPSVVDSDSGIVYNTANIPSWKEVRLKEILHKRYNVPIAVENDSNCFALGVSLHEQDNKFKHMVGITLGTGLGCGVVINGKLYRGANGAAGEIGSLPYLDSDVEHYCGSMFFSRFCHKTALQLYSLATNGDAESIEKWREFGCHMGNMVKMVMFAYDPDAIYFGGGISQAFSLFEQSMNEVIKSFPYPKSTKLLQIRPTRLQDAALLGAGSLI</sequence>
<dbReference type="Pfam" id="PF00480">
    <property type="entry name" value="ROK"/>
    <property type="match status" value="2"/>
</dbReference>
<comment type="similarity">
    <text evidence="1">Belongs to the ROK (NagC/XylR) family.</text>
</comment>
<protein>
    <submittedName>
        <fullName evidence="2">ROK family protein</fullName>
    </submittedName>
</protein>
<dbReference type="PANTHER" id="PTHR18964">
    <property type="entry name" value="ROK (REPRESSOR, ORF, KINASE) FAMILY"/>
    <property type="match status" value="1"/>
</dbReference>
<dbReference type="Proteomes" id="UP000005283">
    <property type="component" value="Unassembled WGS sequence"/>
</dbReference>
<organism evidence="2 3">
    <name type="scientific">Hoylesella buccalis ATCC 35310</name>
    <dbReference type="NCBI Taxonomy" id="679190"/>
    <lineage>
        <taxon>Bacteria</taxon>
        <taxon>Pseudomonadati</taxon>
        <taxon>Bacteroidota</taxon>
        <taxon>Bacteroidia</taxon>
        <taxon>Bacteroidales</taxon>
        <taxon>Prevotellaceae</taxon>
        <taxon>Hoylesella</taxon>
    </lineage>
</organism>
<dbReference type="GeneID" id="97998356"/>
<dbReference type="RefSeq" id="WP_004349067.1">
    <property type="nucleotide sequence ID" value="NZ_ADEG01000049.1"/>
</dbReference>
<dbReference type="AlphaFoldDB" id="D1W5K5"/>
<comment type="caution">
    <text evidence="2">The sequence shown here is derived from an EMBL/GenBank/DDBJ whole genome shotgun (WGS) entry which is preliminary data.</text>
</comment>
<dbReference type="CDD" id="cd23763">
    <property type="entry name" value="ASKHA_ATPase_ROK"/>
    <property type="match status" value="1"/>
</dbReference>
<evidence type="ECO:0000313" key="3">
    <source>
        <dbReference type="Proteomes" id="UP000005283"/>
    </source>
</evidence>
<dbReference type="STRING" id="679190.HMPREF0650_2197"/>
<gene>
    <name evidence="2" type="ORF">HMPREF0650_2197</name>
</gene>
<dbReference type="EMBL" id="ADEG01000049">
    <property type="protein sequence ID" value="EFA92176.1"/>
    <property type="molecule type" value="Genomic_DNA"/>
</dbReference>
<dbReference type="eggNOG" id="COG1940">
    <property type="taxonomic scope" value="Bacteria"/>
</dbReference>
<accession>D1W5K5</accession>
<proteinExistence type="inferred from homology"/>
<dbReference type="InterPro" id="IPR000600">
    <property type="entry name" value="ROK"/>
</dbReference>
<evidence type="ECO:0000313" key="2">
    <source>
        <dbReference type="EMBL" id="EFA92176.1"/>
    </source>
</evidence>
<dbReference type="InterPro" id="IPR043129">
    <property type="entry name" value="ATPase_NBD"/>
</dbReference>
<dbReference type="Gene3D" id="3.30.420.40">
    <property type="match status" value="2"/>
</dbReference>
<dbReference type="PANTHER" id="PTHR18964:SF149">
    <property type="entry name" value="BIFUNCTIONAL UDP-N-ACETYLGLUCOSAMINE 2-EPIMERASE_N-ACETYLMANNOSAMINE KINASE"/>
    <property type="match status" value="1"/>
</dbReference>